<feature type="coiled-coil region" evidence="1">
    <location>
        <begin position="27"/>
        <end position="64"/>
    </location>
</feature>
<name>A0ABS7U9W0_9ACTN</name>
<sequence length="69" mass="7762">MTLICPTCSAIQGIREHCCPSAALDEIETLRRERDDLAAQVRALKDENDILEELRSDVMRAAEDQGVYL</sequence>
<dbReference type="RefSeq" id="WP_224121860.1">
    <property type="nucleotide sequence ID" value="NZ_JAIQZJ010000001.1"/>
</dbReference>
<organism evidence="2 3">
    <name type="scientific">Nocardioides mangrovi</name>
    <dbReference type="NCBI Taxonomy" id="2874580"/>
    <lineage>
        <taxon>Bacteria</taxon>
        <taxon>Bacillati</taxon>
        <taxon>Actinomycetota</taxon>
        <taxon>Actinomycetes</taxon>
        <taxon>Propionibacteriales</taxon>
        <taxon>Nocardioidaceae</taxon>
        <taxon>Nocardioides</taxon>
    </lineage>
</organism>
<accession>A0ABS7U9W0</accession>
<protein>
    <submittedName>
        <fullName evidence="2">Uncharacterized protein</fullName>
    </submittedName>
</protein>
<reference evidence="2 3" key="1">
    <citation type="submission" date="2021-09" db="EMBL/GenBank/DDBJ databases">
        <title>Whole genome sequence of Nocardioides sp. GBK3QG-3.</title>
        <authorList>
            <person name="Tuo L."/>
        </authorList>
    </citation>
    <scope>NUCLEOTIDE SEQUENCE [LARGE SCALE GENOMIC DNA]</scope>
    <source>
        <strain evidence="2 3">GBK3QG-3</strain>
    </source>
</reference>
<comment type="caution">
    <text evidence="2">The sequence shown here is derived from an EMBL/GenBank/DDBJ whole genome shotgun (WGS) entry which is preliminary data.</text>
</comment>
<dbReference type="Proteomes" id="UP000780875">
    <property type="component" value="Unassembled WGS sequence"/>
</dbReference>
<gene>
    <name evidence="2" type="ORF">K8U61_05000</name>
</gene>
<keyword evidence="3" id="KW-1185">Reference proteome</keyword>
<evidence type="ECO:0000256" key="1">
    <source>
        <dbReference type="SAM" id="Coils"/>
    </source>
</evidence>
<keyword evidence="1" id="KW-0175">Coiled coil</keyword>
<dbReference type="EMBL" id="JAIQZJ010000001">
    <property type="protein sequence ID" value="MBZ5737511.1"/>
    <property type="molecule type" value="Genomic_DNA"/>
</dbReference>
<evidence type="ECO:0000313" key="3">
    <source>
        <dbReference type="Proteomes" id="UP000780875"/>
    </source>
</evidence>
<proteinExistence type="predicted"/>
<evidence type="ECO:0000313" key="2">
    <source>
        <dbReference type="EMBL" id="MBZ5737511.1"/>
    </source>
</evidence>